<feature type="domain" description="Trehalase-like N-terminal" evidence="2">
    <location>
        <begin position="13"/>
        <end position="179"/>
    </location>
</feature>
<accession>A0A382L855</accession>
<protein>
    <submittedName>
        <fullName evidence="3">Uncharacterized protein</fullName>
    </submittedName>
</protein>
<dbReference type="InterPro" id="IPR012341">
    <property type="entry name" value="6hp_glycosidase-like_sf"/>
</dbReference>
<proteinExistence type="predicted"/>
<dbReference type="InterPro" id="IPR045582">
    <property type="entry name" value="Trehalase-like_N"/>
</dbReference>
<gene>
    <name evidence="3" type="ORF">METZ01_LOCUS284997</name>
</gene>
<dbReference type="Pfam" id="PF00723">
    <property type="entry name" value="Glyco_hydro_15"/>
    <property type="match status" value="1"/>
</dbReference>
<dbReference type="PANTHER" id="PTHR31616">
    <property type="entry name" value="TREHALASE"/>
    <property type="match status" value="1"/>
</dbReference>
<reference evidence="3" key="1">
    <citation type="submission" date="2018-05" db="EMBL/GenBank/DDBJ databases">
        <authorList>
            <person name="Lanie J.A."/>
            <person name="Ng W.-L."/>
            <person name="Kazmierczak K.M."/>
            <person name="Andrzejewski T.M."/>
            <person name="Davidsen T.M."/>
            <person name="Wayne K.J."/>
            <person name="Tettelin H."/>
            <person name="Glass J.I."/>
            <person name="Rusch D."/>
            <person name="Podicherti R."/>
            <person name="Tsui H.-C.T."/>
            <person name="Winkler M.E."/>
        </authorList>
    </citation>
    <scope>NUCLEOTIDE SEQUENCE</scope>
</reference>
<dbReference type="PANTHER" id="PTHR31616:SF0">
    <property type="entry name" value="GLUCAN 1,4-ALPHA-GLUCOSIDASE"/>
    <property type="match status" value="1"/>
</dbReference>
<dbReference type="SUPFAM" id="SSF48208">
    <property type="entry name" value="Six-hairpin glycosidases"/>
    <property type="match status" value="1"/>
</dbReference>
<evidence type="ECO:0000313" key="3">
    <source>
        <dbReference type="EMBL" id="SVC32143.1"/>
    </source>
</evidence>
<evidence type="ECO:0000259" key="1">
    <source>
        <dbReference type="Pfam" id="PF00723"/>
    </source>
</evidence>
<dbReference type="InterPro" id="IPR008928">
    <property type="entry name" value="6-hairpin_glycosidase_sf"/>
</dbReference>
<dbReference type="Pfam" id="PF19291">
    <property type="entry name" value="TREH_N"/>
    <property type="match status" value="1"/>
</dbReference>
<dbReference type="GO" id="GO:0004553">
    <property type="term" value="F:hydrolase activity, hydrolyzing O-glycosyl compounds"/>
    <property type="evidence" value="ECO:0007669"/>
    <property type="project" value="UniProtKB-ARBA"/>
</dbReference>
<dbReference type="EMBL" id="UINC01085005">
    <property type="protein sequence ID" value="SVC32143.1"/>
    <property type="molecule type" value="Genomic_DNA"/>
</dbReference>
<sequence>MLNGDVQVMTFLPISDYGLIGNCHGAALVGKNGSIDWCCMPRFDSPSIFAAVLDDEFGGRFAIAPRDEWSSSQRYISDTNVLETRFETADGITIVTDCMPLFESTTDPSGITVRHQIVRMVRCASGKSTMDVTYQPKPDYGRAAPSLTKTNKVLVTQWNDQRLELLTPIELDVTNNGASGVLDLVESDEVAFVLGYSDSDNPLPSAEDPGKLVMNTAFFDQAFAYDIQCGDDWHEPVVRSALALLAMTYFPSGGILASPTTSLPLEFGGAQNRDYRYTWIRNASFTVEALNSLGETTVALWLFEWLCRICQTSGEEFQNLYRVDGTSDIHEEELTHLTGYRNSRPVRIGNGFAGLP</sequence>
<feature type="non-terminal residue" evidence="3">
    <location>
        <position position="356"/>
    </location>
</feature>
<dbReference type="AlphaFoldDB" id="A0A382L855"/>
<dbReference type="GO" id="GO:0005975">
    <property type="term" value="P:carbohydrate metabolic process"/>
    <property type="evidence" value="ECO:0007669"/>
    <property type="project" value="InterPro"/>
</dbReference>
<organism evidence="3">
    <name type="scientific">marine metagenome</name>
    <dbReference type="NCBI Taxonomy" id="408172"/>
    <lineage>
        <taxon>unclassified sequences</taxon>
        <taxon>metagenomes</taxon>
        <taxon>ecological metagenomes</taxon>
    </lineage>
</organism>
<dbReference type="Gene3D" id="1.50.10.10">
    <property type="match status" value="1"/>
</dbReference>
<feature type="domain" description="GH15-like" evidence="1">
    <location>
        <begin position="236"/>
        <end position="354"/>
    </location>
</feature>
<evidence type="ECO:0000259" key="2">
    <source>
        <dbReference type="Pfam" id="PF19291"/>
    </source>
</evidence>
<name>A0A382L855_9ZZZZ</name>
<dbReference type="InterPro" id="IPR011613">
    <property type="entry name" value="GH15-like"/>
</dbReference>